<comment type="caution">
    <text evidence="2">The sequence shown here is derived from an EMBL/GenBank/DDBJ whole genome shotgun (WGS) entry which is preliminary data.</text>
</comment>
<dbReference type="SUPFAM" id="SSF48726">
    <property type="entry name" value="Immunoglobulin"/>
    <property type="match status" value="1"/>
</dbReference>
<evidence type="ECO:0000313" key="3">
    <source>
        <dbReference type="Proteomes" id="UP001153148"/>
    </source>
</evidence>
<evidence type="ECO:0000259" key="1">
    <source>
        <dbReference type="PROSITE" id="PS50835"/>
    </source>
</evidence>
<name>A0ABN7NWJ0_TIMPD</name>
<dbReference type="PANTHER" id="PTHR23278:SF30">
    <property type="entry name" value="SIDESTEP VIII, ISOFORM B"/>
    <property type="match status" value="1"/>
</dbReference>
<dbReference type="Pfam" id="PF00047">
    <property type="entry name" value="ig"/>
    <property type="match status" value="1"/>
</dbReference>
<proteinExistence type="predicted"/>
<dbReference type="EMBL" id="CAJPIN010010724">
    <property type="protein sequence ID" value="CAG2059861.1"/>
    <property type="molecule type" value="Genomic_DNA"/>
</dbReference>
<reference evidence="2" key="1">
    <citation type="submission" date="2021-03" db="EMBL/GenBank/DDBJ databases">
        <authorList>
            <person name="Tran Van P."/>
        </authorList>
    </citation>
    <scope>NUCLEOTIDE SEQUENCE</scope>
</reference>
<dbReference type="PANTHER" id="PTHR23278">
    <property type="entry name" value="SIDESTEP PROTEIN"/>
    <property type="match status" value="1"/>
</dbReference>
<dbReference type="InterPro" id="IPR013151">
    <property type="entry name" value="Immunoglobulin_dom"/>
</dbReference>
<evidence type="ECO:0000313" key="2">
    <source>
        <dbReference type="EMBL" id="CAG2059861.1"/>
    </source>
</evidence>
<dbReference type="PROSITE" id="PS50835">
    <property type="entry name" value="IG_LIKE"/>
    <property type="match status" value="1"/>
</dbReference>
<gene>
    <name evidence="2" type="ORF">TPAB3V08_LOCUS6820</name>
</gene>
<protein>
    <recommendedName>
        <fullName evidence="1">Ig-like domain-containing protein</fullName>
    </recommendedName>
</protein>
<accession>A0ABN7NWJ0</accession>
<keyword evidence="3" id="KW-1185">Reference proteome</keyword>
<dbReference type="Proteomes" id="UP001153148">
    <property type="component" value="Unassembled WGS sequence"/>
</dbReference>
<dbReference type="InterPro" id="IPR007110">
    <property type="entry name" value="Ig-like_dom"/>
</dbReference>
<dbReference type="InterPro" id="IPR036179">
    <property type="entry name" value="Ig-like_dom_sf"/>
</dbReference>
<feature type="domain" description="Ig-like" evidence="1">
    <location>
        <begin position="1"/>
        <end position="66"/>
    </location>
</feature>
<dbReference type="InterPro" id="IPR013783">
    <property type="entry name" value="Ig-like_fold"/>
</dbReference>
<dbReference type="Gene3D" id="2.60.40.10">
    <property type="entry name" value="Immunoglobulins"/>
    <property type="match status" value="1"/>
</dbReference>
<sequence length="76" mass="8356">MRWVIKPSQSQQRQGGKMLFNNASTGTIVSNQSLVLQSVTRARAGIYTCVGSNHEGDGESNPVVLDVKCEYDTRKI</sequence>
<organism evidence="2 3">
    <name type="scientific">Timema podura</name>
    <name type="common">Walking stick</name>
    <dbReference type="NCBI Taxonomy" id="61482"/>
    <lineage>
        <taxon>Eukaryota</taxon>
        <taxon>Metazoa</taxon>
        <taxon>Ecdysozoa</taxon>
        <taxon>Arthropoda</taxon>
        <taxon>Hexapoda</taxon>
        <taxon>Insecta</taxon>
        <taxon>Pterygota</taxon>
        <taxon>Neoptera</taxon>
        <taxon>Polyneoptera</taxon>
        <taxon>Phasmatodea</taxon>
        <taxon>Timematodea</taxon>
        <taxon>Timematoidea</taxon>
        <taxon>Timematidae</taxon>
        <taxon>Timema</taxon>
    </lineage>
</organism>